<dbReference type="InterPro" id="IPR032710">
    <property type="entry name" value="NTF2-like_dom_sf"/>
</dbReference>
<dbReference type="SUPFAM" id="SSF54427">
    <property type="entry name" value="NTF2-like"/>
    <property type="match status" value="1"/>
</dbReference>
<keyword evidence="3" id="KW-1185">Reference proteome</keyword>
<sequence>MNTNLQNIGKAYLSYLERNETDKIVALFSDDGIVNSPIYGIMPAKEFFKTLSADTSNSKLKLLGIFVEPNAARIVLYFNYEWTLANQNKVKFDVVDVMTFDADDKIVSLHIIYDTVKSKPAVDQLKP</sequence>
<reference evidence="3" key="1">
    <citation type="journal article" date="2019" name="Int. J. Syst. Evol. Microbiol.">
        <title>The Global Catalogue of Microorganisms (GCM) 10K type strain sequencing project: providing services to taxonomists for standard genome sequencing and annotation.</title>
        <authorList>
            <consortium name="The Broad Institute Genomics Platform"/>
            <consortium name="The Broad Institute Genome Sequencing Center for Infectious Disease"/>
            <person name="Wu L."/>
            <person name="Ma J."/>
        </authorList>
    </citation>
    <scope>NUCLEOTIDE SEQUENCE [LARGE SCALE GENOMIC DNA]</scope>
    <source>
        <strain evidence="3">CCUG 63682</strain>
    </source>
</reference>
<dbReference type="EMBL" id="JBHSGP010000008">
    <property type="protein sequence ID" value="MFC4721727.1"/>
    <property type="molecule type" value="Genomic_DNA"/>
</dbReference>
<dbReference type="Pfam" id="PF12680">
    <property type="entry name" value="SnoaL_2"/>
    <property type="match status" value="1"/>
</dbReference>
<name>A0ABV9N0D5_9FLAO</name>
<protein>
    <submittedName>
        <fullName evidence="2">Nuclear transport factor 2 family protein</fullName>
    </submittedName>
</protein>
<dbReference type="Gene3D" id="3.10.450.50">
    <property type="match status" value="1"/>
</dbReference>
<evidence type="ECO:0000313" key="3">
    <source>
        <dbReference type="Proteomes" id="UP001595953"/>
    </source>
</evidence>
<dbReference type="RefSeq" id="WP_387961633.1">
    <property type="nucleotide sequence ID" value="NZ_JBHSGP010000008.1"/>
</dbReference>
<dbReference type="InterPro" id="IPR037401">
    <property type="entry name" value="SnoaL-like"/>
</dbReference>
<comment type="caution">
    <text evidence="2">The sequence shown here is derived from an EMBL/GenBank/DDBJ whole genome shotgun (WGS) entry which is preliminary data.</text>
</comment>
<organism evidence="2 3">
    <name type="scientific">Geojedonia litorea</name>
    <dbReference type="NCBI Taxonomy" id="1268269"/>
    <lineage>
        <taxon>Bacteria</taxon>
        <taxon>Pseudomonadati</taxon>
        <taxon>Bacteroidota</taxon>
        <taxon>Flavobacteriia</taxon>
        <taxon>Flavobacteriales</taxon>
        <taxon>Flavobacteriaceae</taxon>
        <taxon>Geojedonia</taxon>
    </lineage>
</organism>
<accession>A0ABV9N0D5</accession>
<proteinExistence type="predicted"/>
<evidence type="ECO:0000313" key="2">
    <source>
        <dbReference type="EMBL" id="MFC4721727.1"/>
    </source>
</evidence>
<gene>
    <name evidence="2" type="ORF">ACFO5O_05320</name>
</gene>
<evidence type="ECO:0000259" key="1">
    <source>
        <dbReference type="Pfam" id="PF12680"/>
    </source>
</evidence>
<dbReference type="Proteomes" id="UP001595953">
    <property type="component" value="Unassembled WGS sequence"/>
</dbReference>
<feature type="domain" description="SnoaL-like" evidence="1">
    <location>
        <begin position="11"/>
        <end position="108"/>
    </location>
</feature>